<dbReference type="KEGG" id="ure:UREG_05872"/>
<dbReference type="InParanoid" id="C4JTT3"/>
<evidence type="ECO:0000313" key="3">
    <source>
        <dbReference type="Proteomes" id="UP000002058"/>
    </source>
</evidence>
<name>C4JTT3_UNCRE</name>
<accession>C4JTT3</accession>
<dbReference type="InterPro" id="IPR002575">
    <property type="entry name" value="Aminoglycoside_PTrfase"/>
</dbReference>
<dbReference type="OMA" id="FHRESWP"/>
<protein>
    <recommendedName>
        <fullName evidence="1">Aminoglycoside phosphotransferase domain-containing protein</fullName>
    </recommendedName>
</protein>
<gene>
    <name evidence="2" type="ORF">UREG_05872</name>
</gene>
<dbReference type="GeneID" id="8443617"/>
<feature type="domain" description="Aminoglycoside phosphotransferase" evidence="1">
    <location>
        <begin position="67"/>
        <end position="163"/>
    </location>
</feature>
<sequence length="210" mass="24068">MDQLKKYQLDEAAKAFIAAIDRDRVCSLASSFHRESWPCRIFGDVSKGGYNACFPIVFITPEGNKADRWMVRVPLIPRLAFPEEKMRSEITTMKYISEKIKIPVPRIYGYSMQGNNILGLPFLLLEYIEGKSLLTIRLNQLSIDEQEHLYPQLSERYLELSQQQKSDRIGALTLDQNDDKWVFSHNRPLSIFVNGQVLGGLDACRHMGPS</sequence>
<dbReference type="PANTHER" id="PTHR21310:SF37">
    <property type="entry name" value="AMINOGLYCOSIDE PHOSPHOTRANSFERASE DOMAIN-CONTAINING PROTEIN"/>
    <property type="match status" value="1"/>
</dbReference>
<evidence type="ECO:0000313" key="2">
    <source>
        <dbReference type="EMBL" id="EEP81030.1"/>
    </source>
</evidence>
<dbReference type="PANTHER" id="PTHR21310">
    <property type="entry name" value="AMINOGLYCOSIDE PHOSPHOTRANSFERASE-RELATED-RELATED"/>
    <property type="match status" value="1"/>
</dbReference>
<dbReference type="Proteomes" id="UP000002058">
    <property type="component" value="Unassembled WGS sequence"/>
</dbReference>
<dbReference type="InterPro" id="IPR011009">
    <property type="entry name" value="Kinase-like_dom_sf"/>
</dbReference>
<proteinExistence type="predicted"/>
<dbReference type="Gene3D" id="3.30.200.20">
    <property type="entry name" value="Phosphorylase Kinase, domain 1"/>
    <property type="match status" value="1"/>
</dbReference>
<dbReference type="InterPro" id="IPR051678">
    <property type="entry name" value="AGP_Transferase"/>
</dbReference>
<evidence type="ECO:0000259" key="1">
    <source>
        <dbReference type="Pfam" id="PF01636"/>
    </source>
</evidence>
<reference evidence="3" key="1">
    <citation type="journal article" date="2009" name="Genome Res.">
        <title>Comparative genomic analyses of the human fungal pathogens Coccidioides and their relatives.</title>
        <authorList>
            <person name="Sharpton T.J."/>
            <person name="Stajich J.E."/>
            <person name="Rounsley S.D."/>
            <person name="Gardner M.J."/>
            <person name="Wortman J.R."/>
            <person name="Jordar V.S."/>
            <person name="Maiti R."/>
            <person name="Kodira C.D."/>
            <person name="Neafsey D.E."/>
            <person name="Zeng Q."/>
            <person name="Hung C.-Y."/>
            <person name="McMahan C."/>
            <person name="Muszewska A."/>
            <person name="Grynberg M."/>
            <person name="Mandel M.A."/>
            <person name="Kellner E.M."/>
            <person name="Barker B.M."/>
            <person name="Galgiani J.N."/>
            <person name="Orbach M.J."/>
            <person name="Kirkland T.N."/>
            <person name="Cole G.T."/>
            <person name="Henn M.R."/>
            <person name="Birren B.W."/>
            <person name="Taylor J.W."/>
        </authorList>
    </citation>
    <scope>NUCLEOTIDE SEQUENCE [LARGE SCALE GENOMIC DNA]</scope>
    <source>
        <strain evidence="3">UAMH 1704</strain>
    </source>
</reference>
<keyword evidence="3" id="KW-1185">Reference proteome</keyword>
<dbReference type="HOGENOM" id="CLU_077207_0_0_1"/>
<dbReference type="VEuPathDB" id="FungiDB:UREG_05872"/>
<dbReference type="Pfam" id="PF01636">
    <property type="entry name" value="APH"/>
    <property type="match status" value="1"/>
</dbReference>
<organism evidence="2 3">
    <name type="scientific">Uncinocarpus reesii (strain UAMH 1704)</name>
    <dbReference type="NCBI Taxonomy" id="336963"/>
    <lineage>
        <taxon>Eukaryota</taxon>
        <taxon>Fungi</taxon>
        <taxon>Dikarya</taxon>
        <taxon>Ascomycota</taxon>
        <taxon>Pezizomycotina</taxon>
        <taxon>Eurotiomycetes</taxon>
        <taxon>Eurotiomycetidae</taxon>
        <taxon>Onygenales</taxon>
        <taxon>Onygenaceae</taxon>
        <taxon>Uncinocarpus</taxon>
    </lineage>
</organism>
<dbReference type="AlphaFoldDB" id="C4JTT3"/>
<dbReference type="SUPFAM" id="SSF56112">
    <property type="entry name" value="Protein kinase-like (PK-like)"/>
    <property type="match status" value="1"/>
</dbReference>
<dbReference type="RefSeq" id="XP_002585183.1">
    <property type="nucleotide sequence ID" value="XM_002585137.1"/>
</dbReference>
<dbReference type="OrthoDB" id="4206066at2759"/>
<dbReference type="eggNOG" id="ENOG502SNEF">
    <property type="taxonomic scope" value="Eukaryota"/>
</dbReference>
<dbReference type="EMBL" id="CH476617">
    <property type="protein sequence ID" value="EEP81030.1"/>
    <property type="molecule type" value="Genomic_DNA"/>
</dbReference>